<name>A0AA36BSZ4_OCTVU</name>
<organism evidence="4 5">
    <name type="scientific">Octopus vulgaris</name>
    <name type="common">Common octopus</name>
    <dbReference type="NCBI Taxonomy" id="6645"/>
    <lineage>
        <taxon>Eukaryota</taxon>
        <taxon>Metazoa</taxon>
        <taxon>Spiralia</taxon>
        <taxon>Lophotrochozoa</taxon>
        <taxon>Mollusca</taxon>
        <taxon>Cephalopoda</taxon>
        <taxon>Coleoidea</taxon>
        <taxon>Octopodiformes</taxon>
        <taxon>Octopoda</taxon>
        <taxon>Incirrata</taxon>
        <taxon>Octopodidae</taxon>
        <taxon>Octopus</taxon>
    </lineage>
</organism>
<feature type="coiled-coil region" evidence="1">
    <location>
        <begin position="2384"/>
        <end position="2455"/>
    </location>
</feature>
<dbReference type="PANTHER" id="PTHR18887:SF5">
    <property type="entry name" value="GOLGIN SUBFAMILY B MEMBER 1-LIKE"/>
    <property type="match status" value="1"/>
</dbReference>
<feature type="coiled-coil region" evidence="1">
    <location>
        <begin position="98"/>
        <end position="125"/>
    </location>
</feature>
<keyword evidence="3" id="KW-0812">Transmembrane</keyword>
<accession>A0AA36BSZ4</accession>
<feature type="compositionally biased region" description="Basic and acidic residues" evidence="2">
    <location>
        <begin position="2066"/>
        <end position="2076"/>
    </location>
</feature>
<dbReference type="InterPro" id="IPR026202">
    <property type="entry name" value="GOLGB1"/>
</dbReference>
<keyword evidence="3" id="KW-1133">Transmembrane helix</keyword>
<feature type="compositionally biased region" description="Basic and acidic residues" evidence="2">
    <location>
        <begin position="66"/>
        <end position="83"/>
    </location>
</feature>
<feature type="coiled-coil region" evidence="1">
    <location>
        <begin position="3062"/>
        <end position="3096"/>
    </location>
</feature>
<dbReference type="SUPFAM" id="SSF57997">
    <property type="entry name" value="Tropomyosin"/>
    <property type="match status" value="1"/>
</dbReference>
<feature type="coiled-coil region" evidence="1">
    <location>
        <begin position="518"/>
        <end position="552"/>
    </location>
</feature>
<feature type="coiled-coil region" evidence="1">
    <location>
        <begin position="2752"/>
        <end position="2814"/>
    </location>
</feature>
<feature type="coiled-coil region" evidence="1">
    <location>
        <begin position="1296"/>
        <end position="1460"/>
    </location>
</feature>
<feature type="coiled-coil region" evidence="1">
    <location>
        <begin position="1010"/>
        <end position="1037"/>
    </location>
</feature>
<feature type="coiled-coil region" evidence="1">
    <location>
        <begin position="4606"/>
        <end position="4692"/>
    </location>
</feature>
<feature type="coiled-coil region" evidence="1">
    <location>
        <begin position="1626"/>
        <end position="1734"/>
    </location>
</feature>
<evidence type="ECO:0008006" key="6">
    <source>
        <dbReference type="Google" id="ProtNLM"/>
    </source>
</evidence>
<keyword evidence="1" id="KW-0175">Coiled coil</keyword>
<feature type="compositionally biased region" description="Basic and acidic residues" evidence="2">
    <location>
        <begin position="2548"/>
        <end position="2557"/>
    </location>
</feature>
<reference evidence="4" key="1">
    <citation type="submission" date="2023-08" db="EMBL/GenBank/DDBJ databases">
        <authorList>
            <person name="Alioto T."/>
            <person name="Alioto T."/>
            <person name="Gomez Garrido J."/>
        </authorList>
    </citation>
    <scope>NUCLEOTIDE SEQUENCE</scope>
</reference>
<dbReference type="EMBL" id="OX597836">
    <property type="protein sequence ID" value="CAI9739484.1"/>
    <property type="molecule type" value="Genomic_DNA"/>
</dbReference>
<feature type="coiled-coil region" evidence="1">
    <location>
        <begin position="4143"/>
        <end position="4545"/>
    </location>
</feature>
<evidence type="ECO:0000313" key="4">
    <source>
        <dbReference type="EMBL" id="CAI9739484.1"/>
    </source>
</evidence>
<feature type="coiled-coil region" evidence="1">
    <location>
        <begin position="241"/>
        <end position="282"/>
    </location>
</feature>
<feature type="region of interest" description="Disordered" evidence="2">
    <location>
        <begin position="54"/>
        <end position="93"/>
    </location>
</feature>
<evidence type="ECO:0000256" key="2">
    <source>
        <dbReference type="SAM" id="MobiDB-lite"/>
    </source>
</evidence>
<feature type="region of interest" description="Disordered" evidence="2">
    <location>
        <begin position="3391"/>
        <end position="3410"/>
    </location>
</feature>
<protein>
    <recommendedName>
        <fullName evidence="6">Golgin subfamily B member 1</fullName>
    </recommendedName>
</protein>
<dbReference type="PANTHER" id="PTHR18887">
    <property type="entry name" value="GOLGI-ASSOCIATED PROTEIN GCP360-RELATED"/>
    <property type="match status" value="1"/>
</dbReference>
<feature type="coiled-coil region" evidence="1">
    <location>
        <begin position="1503"/>
        <end position="1590"/>
    </location>
</feature>
<feature type="coiled-coil region" evidence="1">
    <location>
        <begin position="3657"/>
        <end position="3761"/>
    </location>
</feature>
<sequence>MAGSSNDLQMQCEENEKLVKQLRLMIVEKDNIIEKTQSELQETKATLTKTKLQSKAKTTKLTNQLEEARKAALPDSSSDRGSECGDENPAEQVSRGKIKLLRRKLVEKDRILAEKEEQLVNHDEEMLAKDKTLVDRDQTINQLKEIINTLNSQLVDRDKIIRDINESENPSAKSQETLDQIYVQILSKDKKIVDLNNSIIELDSKIKDLQEFIGEKNEVIKGRDKVIGVLQTSIVEKDQNITSQTALISKLTNKVESEEEKMSLLIENLEKAEHNLKVESERFSLRLSETQRYFEETLNDREGEISQLRRLILDREKDLATRDNDLRELLARHERDIENIMSREGGGNVQDQMLKMMEQKIKDINEVLQGKIQVIEIQTKDLANKDQQLHSVMDSVKNLKEKLAVSTEQNLLMQQTFSDYETQWKSEKQKMESRLKAFVEKNEEEKGEMNLQLHTLQASLKQYESAYSQAALHYNALQERYQQVCTEVNDLKNSVSLKDAVHASASGLTPAVGSPEKLAELSKRLEVEMAQRKQLEEQFRHQRTQLEDVKTQLHYYQHQKQEGLLKPEEAEVQNIKPREKHKSSDASPTKISDSRMLKIKAQFTAKIKSLEKEIEELKKGNQGSNEVEELKNRLAEAEEDKGNLLLQLVDFDDVKTLQEEMKTQLAEADRHNRGLQNHVQLLEGQLKDAQQEVLSLRERASTLETEQNMNPFADGEIVVAHSVEDKLLLSELQQKCTELSEKLRLEMEKTSNMEAGLLNGQIEIEGLKAQIHASDAAVEQLQKHLVDRSELATKLEGEKVGLEIRNSELEEIKDALDKDRGALQKQISDLQLKIEYEKQPNIAFEEENSRLQLMIQELQNQLVSQDDVSKKQKQEINDLISKLQSMESAKDESLSNIDQMMESLKKAKTEADEKLKKTQTSLDETRMKLQQTEDALQTVASEHGKAQKELKQSLDETLSNFQQQSKEIGHVCQFLGFTEISVEKLYYVVKEKVECVTELQQRLQIIEKSWDEKQNALESKETEVESLKSQLQNYDKNVQLSMHDRAAENNSYKENLSMKDQSIKLLQETVDTQTAEICKFKELQVSQEQKVEQYEKEASEKLQEFLSQTVLFQSQIEALQKDVESKQSSLYESEAKVESLQQSLQEKVEDFTKVVSEQSRMDEDSGKIMAEKQAQIENLKSSLDQMTNILNEKQSDFDMKRKEMNSVVLQLNTEKTEKDAQIESLSVKVSELTASFNESKAVCEKVQAEKVAHERTMQVSGEMVKDLLINRLGTLSTDSEMEMPLSESIGLVISQIEGLLSEKVRLESMLQHSEKNNESLKSNVEELENKCSQNELTLMNLQSDSSQQELAVKKLMEGKDVKITSLQDNVESLNLSLQQSQVRENDLTQQIKNVQDSSNFMQQQLTDAKNQVEALMQQQTSLQEEVRLLKDQEISRETNRQDLELLLEEQGKKVRLLSENLELVSHEKKCMHAEVENGIREIQLVTNTNLELTKKIGQLQDLLSEKEGLLQHHSDELEKEKSQLNVHLEKCSNQINDLEQALASSNSKLSEVSASNLTFEKSLAERKDRVERLEVENNQLLLKLSEYDNNQLLLHEKEKMLAKDNEDIAGKLVKAEQVMSERDGTIGELETNLKNAEDKIRENSAMLQEACLEKKDLEDKLKELGNRLEVEKELRVNIETVNKNIKESFENYHQKTVQELQDQNSLITSSNRAAEKQQEENLSLSNELSSLQSSFDNQLAERNRCITGLEEQLQKSVANENRLVKEIGLLQSEKHEAEMDIVNFKVSLQEKEDLIRNLLMSVDETKESQEVGKEKFQMLLQENQFYQQVIKDLQSELKDSKELGVTSEKSLEKMKNSVKEGEVAVESFRKSYENLKQEHDILCQKLKESEYNLEETNLELSRFQGVLHDSQLALEDSFEKVKKESELTITDLINKNQVLTTEISNLRLQIDEGNKSQEMVGRLKKELVEKSKECAQLKTKISINEEDCSEINQLIDACLLNNCGKESLPEPVPPRLQSSGMPFKNVKKQTPNSNVDGALKKKYAKKSTRKSKSTSSLNNGNTAADSSERHNESDISSKEECGNKIIIKKLKELVQERENLFSLLDSLNSNFGKDALKEESIPGRINQFCKYLQEQKLMLENLQQIQMDRELAFGSAAKQLTEIYENCACILVNGSEQMPSQDSDFLVCSNDKNENNQLENLVDKFSNLFHVLQTWKETHVSIPDVNTRETSGKCSKEKVVAQDPSQSQFIVEKERVLATEESAEISTKKDPNISSLPEEISHNTAPMQKTILNFFAKCQQTGINVTLPATVNKENLREEDILEVSLNVLFDRVVCLGKESQGLKAFVQALEGSSQDQVLELIKRKDQFIGDPRLTDSVLNEDNLVEFDEEKVKLEKNSRLVEEKEELETRLIEVLKEKEMLEFQMDEVELLRITIRKLEEDLKKKLVEKDLVAEQLAKVDMELVSTCQERDKVKNHLEQVLREHQKCHDIESRLEKVLRDKQVLSQKVMDMESKISQMKIDKERLKKQVPGTKPKTEKNTPLLKRRTRSQEIGDKKVNNNPENVKRKSSLTKKTTEKCLSSMSASKYGSVESVRSEILRVSSPTLSEKSYGTSDSCASEMCLRDELMELRSKTEAYSKHFEELKMFWRNDICKSLSGILSPEVSLNEESNEAEVNEKVSENAELIAIKVENIKTEMSEVLTKIGNWKSSFSEIKTAEKEPAKERYLDETPNVKDTEVENEPKGDESVARNEVRDLCNKNERLKQMCVKLKKSCHQNNAEIEALKKQLEMVNSKAVRLDEQLKEKEIKINDFEILVTELKDGLDVKTAEILELNSAADSKQLSSEDGIKQLQMTLSARNEELCATRNCCKTIQESFSLLVKEILELVSQNQFHKAEADSLQNHFKQLFEELGSGLFQSLDECQQKSFKTAEALEKLSHFLSQYQRYQQEIFIVFGSFMSCLKEIQNDIKEKSLKANPKSYEAVLEDLKKIVNNSNYLEHSTSTEEQVDLVKSKSEMCPLDDSDTQTGVNFLNWLRGYLKDLALSHDADNARFLDIVSELNVVVLSKEEAIQKMSETMEALSSERKKLVKEVARLQNACDDSHSTAVSHSEETKRVKNSLDALESRISGLLTYVKDVHGSTLETIMEESEEEEECHDDVTDGLVNKLPGGTANLENLQSLEKHFAAFAAAYSHVANVCNNQGSEIEKLRSLLTKQQELSVKCPEEMSSISGQNVSELDGSNHPVLTQNLDTTRDTQPTPQHTSVELDKISLELDEVRQGKFQVDQQLASVQKYNEELQTKLTDLVTTNQEMQSSMQDVQHEMEQVKIELRSTEERSRLKDLQIQELSSQVEEKSAEINKLSTHLQEAEGHLGLVNKSLVEKDTHVNELKELLERKNKQEQEDDSAEEQNKQDVSLLKEQLSVREQQLQHLTSEIAENMKTHEEQQGRLKEKDEKIMSLLENMQELEEQLTSSFNVKEGSEGKIAELEDALQKEKEALDSTKKSLQNKENQYLKVLATAKKLKLQVQEAKNESKLGKDEMKEMNAKVFEEINSMNSIFQQKVSLVLSEWPELAEAEGKDTAGENLSEKGMEESSSSGTEPCKATLSLLQKLVSTLEAAKHVVVESQQENQMLKQLSQEQEVLLSDFNQKQELLLSQNLEKEDLLSTIEEKNHKMLELQDRVYEVEQSLKTMETETEKDVRITFLNGQLDESGHTIHLLQEEITNKNKELEDYKLNASKWEQKLLDQDDHRLKEMALKMQELSAEISAKNACIEEQSSLLKASEEKMIGVGNEISEKETVISELKNALDDVSKQNQHTVEELKKLKEIYNQTVEELQLNKEEINSKGALLKQIQNQLEAVSNEVQQKEQLIVEYKEQLEYFRERESERAASDIEPDLRILYEKLKVESSRMSLEKEQLTSEWKESINENNRLNSELQKSDSKRKALEESLSVSHENIAKMEEDIEKFTEDLLQSSKEKMVLSENLEQLKKENSMLKEKCNPVSSETYSAEVPLEPSLVKEHQGSLYSARIEKESIQRSEVKNSSESLLIEKELHDVQERFESLSREHETLKNKHQIATEKCEKLLVKLKSFKDKNDNLLKEMENLKIQKAGEESKVIQLQNDLGSEKLKYQELSAFYQQGQKSQSEAAEKLAEFENVKKKNEKVNQKLSKSNSELQSKCDKLSKQIENVLAEKSDFENKWINLKQEMETASNQYSVEKSTLLNKITNLEGECKNVYADLEDFQQLVKKQKESQDNLKSENHKLRESVSKYEKEMLNSSIAKDHCSQVEIQLQGLSEERDNLKDQVDAAREEVVTHRKEVQTLRKQFEEAKNKLLQEQEMLVAELEKTKRESDDRDESAKKDLEVRLSNLEKELEAKVCEIIHFKDENQMLSEKIKNEMNERELYKREAQEAGAIGEQLRESQKREEELEQEKMFLEENFQTVKMELEANKEMLRQNMKEIEELTAEVNRLTKEISIRDVWKRQLEEAELEVSRKEESLSLLKNEVDIMNEQIERLTAEGRDLETTCQSVDGLKKENSKLTTELQQIVLQNKELVSSKEELSVVNERYNKLLMDNTHLAKQFEELRNKMQTQVEKEQSFAHEQQEHLKREQVTFTKRVEELEDHVQELTNQNTQLKQDMVQVNSSLKEAHFENESLKSQLQVIQNGGDRLNQFQEEYQKLQEQFSKSIEQNNSVQAELNQANHRLQLRESRCQQMAMQVSQLAEDRSYLNVQMGNLSLALREKEKESSSLAHQIKDSYEKQTKLQQRITELESSHTDALKKQESQQSDNSHSKEIDNLQARITELEEHQEELMSTSVDQANKFVAERNQRLQVEILLQQSQQQLNSMREKMQQDFKIEMDDDPDRILQAEPLLVRQGSNYCHRIQRWMKVKKEYFCFSSRHLQRLLRFRPNLRSVIWFYFLLLHTVVIACFAGYL</sequence>
<dbReference type="GO" id="GO:0005794">
    <property type="term" value="C:Golgi apparatus"/>
    <property type="evidence" value="ECO:0007669"/>
    <property type="project" value="InterPro"/>
</dbReference>
<feature type="region of interest" description="Disordered" evidence="2">
    <location>
        <begin position="4760"/>
        <end position="4789"/>
    </location>
</feature>
<keyword evidence="5" id="KW-1185">Reference proteome</keyword>
<dbReference type="Proteomes" id="UP001162480">
    <property type="component" value="Chromosome 23"/>
</dbReference>
<feature type="coiled-coil region" evidence="1">
    <location>
        <begin position="672"/>
        <end position="949"/>
    </location>
</feature>
<feature type="transmembrane region" description="Helical" evidence="3">
    <location>
        <begin position="4911"/>
        <end position="4929"/>
    </location>
</feature>
<feature type="coiled-coil region" evidence="1">
    <location>
        <begin position="4049"/>
        <end position="4118"/>
    </location>
</feature>
<feature type="coiled-coil region" evidence="1">
    <location>
        <begin position="3790"/>
        <end position="3994"/>
    </location>
</feature>
<feature type="coiled-coil region" evidence="1">
    <location>
        <begin position="1929"/>
        <end position="1980"/>
    </location>
</feature>
<feature type="coiled-coil region" evidence="1">
    <location>
        <begin position="3439"/>
        <end position="3543"/>
    </location>
</feature>
<feature type="compositionally biased region" description="Basic and acidic residues" evidence="2">
    <location>
        <begin position="3572"/>
        <end position="3588"/>
    </location>
</feature>
<feature type="coiled-coil region" evidence="1">
    <location>
        <begin position="1169"/>
        <end position="1196"/>
    </location>
</feature>
<proteinExistence type="predicted"/>
<feature type="coiled-coil region" evidence="1">
    <location>
        <begin position="1788"/>
        <end position="1892"/>
    </location>
</feature>
<evidence type="ECO:0000313" key="5">
    <source>
        <dbReference type="Proteomes" id="UP001162480"/>
    </source>
</evidence>
<gene>
    <name evidence="4" type="ORF">OCTVUL_1B029482</name>
</gene>
<feature type="region of interest" description="Disordered" evidence="2">
    <location>
        <begin position="2010"/>
        <end position="2076"/>
    </location>
</feature>
<feature type="coiled-coil region" evidence="1">
    <location>
        <begin position="600"/>
        <end position="647"/>
    </location>
</feature>
<feature type="coiled-coil region" evidence="1">
    <location>
        <begin position="428"/>
        <end position="494"/>
    </location>
</feature>
<evidence type="ECO:0000256" key="3">
    <source>
        <dbReference type="SAM" id="Phobius"/>
    </source>
</evidence>
<feature type="region of interest" description="Disordered" evidence="2">
    <location>
        <begin position="2525"/>
        <end position="2575"/>
    </location>
</feature>
<feature type="compositionally biased region" description="Basic residues" evidence="2">
    <location>
        <begin position="2040"/>
        <end position="2052"/>
    </location>
</feature>
<feature type="compositionally biased region" description="Basic and acidic residues" evidence="2">
    <location>
        <begin position="4764"/>
        <end position="4778"/>
    </location>
</feature>
<feature type="region of interest" description="Disordered" evidence="2">
    <location>
        <begin position="3572"/>
        <end position="3597"/>
    </location>
</feature>
<feature type="region of interest" description="Disordered" evidence="2">
    <location>
        <begin position="574"/>
        <end position="593"/>
    </location>
</feature>
<evidence type="ECO:0000256" key="1">
    <source>
        <dbReference type="SAM" id="Coils"/>
    </source>
</evidence>
<keyword evidence="3" id="KW-0472">Membrane</keyword>